<keyword evidence="7" id="KW-0469">Meiosis</keyword>
<dbReference type="GO" id="GO:0000813">
    <property type="term" value="C:ESCRT I complex"/>
    <property type="evidence" value="ECO:0007669"/>
    <property type="project" value="UniProtKB-ARBA"/>
</dbReference>
<comment type="similarity">
    <text evidence="2">Belongs to the VPS37 family.</text>
</comment>
<keyword evidence="7 9" id="KW-0732">Signal</keyword>
<evidence type="ECO:0000313" key="12">
    <source>
        <dbReference type="Proteomes" id="UP000663699"/>
    </source>
</evidence>
<organism evidence="11 12">
    <name type="scientific">Pneumocystis wakefieldiae</name>
    <dbReference type="NCBI Taxonomy" id="38082"/>
    <lineage>
        <taxon>Eukaryota</taxon>
        <taxon>Fungi</taxon>
        <taxon>Dikarya</taxon>
        <taxon>Ascomycota</taxon>
        <taxon>Taphrinomycotina</taxon>
        <taxon>Pneumocystomycetes</taxon>
        <taxon>Pneumocystaceae</taxon>
        <taxon>Pneumocystis</taxon>
    </lineage>
</organism>
<dbReference type="GO" id="GO:1904262">
    <property type="term" value="P:negative regulation of TORC1 signaling"/>
    <property type="evidence" value="ECO:0007669"/>
    <property type="project" value="TreeGrafter"/>
</dbReference>
<dbReference type="Pfam" id="PF03666">
    <property type="entry name" value="NPR3"/>
    <property type="match status" value="2"/>
</dbReference>
<evidence type="ECO:0000256" key="7">
    <source>
        <dbReference type="RuleBase" id="RU368069"/>
    </source>
</evidence>
<dbReference type="InterPro" id="IPR009851">
    <property type="entry name" value="Mod_r"/>
</dbReference>
<dbReference type="InterPro" id="IPR037202">
    <property type="entry name" value="ESCRT_assembly_dom"/>
</dbReference>
<keyword evidence="12" id="KW-1185">Reference proteome</keyword>
<dbReference type="OrthoDB" id="18648at2759"/>
<dbReference type="AlphaFoldDB" id="A0A899G095"/>
<dbReference type="SUPFAM" id="SSF140111">
    <property type="entry name" value="Endosomal sorting complex assembly domain"/>
    <property type="match status" value="1"/>
</dbReference>
<protein>
    <recommendedName>
        <fullName evidence="7">Nitrogen permease regulator 3</fullName>
    </recommendedName>
    <alternativeName>
        <fullName evidence="7">Required for meiotic nuclear division protein 11</fullName>
    </alternativeName>
</protein>
<evidence type="ECO:0000256" key="1">
    <source>
        <dbReference type="ARBA" id="ARBA00004177"/>
    </source>
</evidence>
<dbReference type="GO" id="GO:0005774">
    <property type="term" value="C:vacuolar membrane"/>
    <property type="evidence" value="ECO:0007669"/>
    <property type="project" value="UniProtKB-SubCell"/>
</dbReference>
<evidence type="ECO:0000256" key="3">
    <source>
        <dbReference type="ARBA" id="ARBA00022448"/>
    </source>
</evidence>
<reference evidence="11" key="1">
    <citation type="submission" date="2020-06" db="EMBL/GenBank/DDBJ databases">
        <title>Genomes of multiple members of Pneumocystis genus reveal paths to human pathogen Pneumocystis jirovecii.</title>
        <authorList>
            <person name="Cisse O.H."/>
            <person name="Ma L."/>
            <person name="Dekker J."/>
            <person name="Khil P."/>
            <person name="Jo J."/>
            <person name="Brenchley J."/>
            <person name="Blair R."/>
            <person name="Pahar B."/>
            <person name="Chabe M."/>
            <person name="Van Rompay K.A."/>
            <person name="Keesler R."/>
            <person name="Sukura A."/>
            <person name="Hirsch V."/>
            <person name="Kutty G."/>
            <person name="Liu Y."/>
            <person name="Peng L."/>
            <person name="Chen J."/>
            <person name="Song J."/>
            <person name="Weissenbacher-Lang C."/>
            <person name="Xu J."/>
            <person name="Upham N.S."/>
            <person name="Stajich J.E."/>
            <person name="Cuomo C.A."/>
            <person name="Cushion M.T."/>
            <person name="Kovacs J.A."/>
        </authorList>
    </citation>
    <scope>NUCLEOTIDE SEQUENCE</scope>
    <source>
        <strain evidence="11">2A</strain>
    </source>
</reference>
<dbReference type="GO" id="GO:0010508">
    <property type="term" value="P:positive regulation of autophagy"/>
    <property type="evidence" value="ECO:0007669"/>
    <property type="project" value="TreeGrafter"/>
</dbReference>
<keyword evidence="8" id="KW-0175">Coiled coil</keyword>
<name>A0A899G095_9ASCO</name>
<comment type="subcellular location">
    <subcellularLocation>
        <location evidence="1">Endosome</location>
    </subcellularLocation>
    <subcellularLocation>
        <location evidence="7">Vacuole membrane</location>
        <topology evidence="7">Peripheral membrane protein</topology>
    </subcellularLocation>
</comment>
<dbReference type="Gene3D" id="1.10.287.660">
    <property type="entry name" value="Helix hairpin bin"/>
    <property type="match status" value="1"/>
</dbReference>
<proteinExistence type="inferred from homology"/>
<feature type="domain" description="VPS37 C-terminal" evidence="10">
    <location>
        <begin position="708"/>
        <end position="788"/>
    </location>
</feature>
<dbReference type="PANTHER" id="PTHR13153:SF5">
    <property type="entry name" value="GATOR COMPLEX PROTEIN NPRL3"/>
    <property type="match status" value="1"/>
</dbReference>
<sequence length="788" mass="90929">MTTPSHLVAVLLVINSFSGSSLVFHFPPSPDTDQLLANASQDADILDGMSSDETESLEEESFVALESSDTLGEESQMEDTDKDHIRRYPWDNVLGFNSDFLADILTPSKTHCGKKFELWVDELVFLGLPVHIRSDGTWSKQTNILRYCDMGYGEASNLFDLEMSSVNESAGDCIELPRHQMTLFHIVMVMKLSLMQNYHAKINEMYTNIVTKLALALNYEQARTNYVWTQSEIILQMREKAANDDILFKSSLASALATVYSAISVSGIAHLTINNSFDLSIFIPAPIITSSIPIDASESNCFLTSVDVYDDDMEYNDPFLTPHSSLLLLDDVESVLQSIPADANPSLSLFVKNMRSTQTLLKLSQQVNIPLKTIHILSDHLIYWRRAIPIPPINMRNIYFVSPAANMARLKYQESMFRMLFPTIPPLSTILGQLSKELHPFSFHIPSKSCRSTYMNVLTWLIRYGWVCQLKTFIWIRVSKEIKEAVSNKHEQEHFFPDDSTSYAFIDDFADSIIREPHQASKLERAWIEEIIRRKPLKYAILFNSALEKISPLEGIPRKDIKEVLQIKLMGFKYVLINNELWNLGRNNDSKVTLEFLNKNYKMSKVSIEENNSSIEIRDNNDNTETLYIPPILYGKSQEDLKDVLNDSLLLDTISNMTYPEILQQTKALLDAYKTNIQFSEELLNQESYLLDLQKSKKDKINEMKKYEKEWEDSKENMNILLKPFSKSYLLYRLQNEIDKVNNLSSFLQKSFIENKENTNLSIFIKEYRQARKLYYYRLEKMKILEIW</sequence>
<dbReference type="Proteomes" id="UP000663699">
    <property type="component" value="Chromosome 10"/>
</dbReference>
<dbReference type="InterPro" id="IPR029012">
    <property type="entry name" value="Helix_hairpin_bin_sf"/>
</dbReference>
<dbReference type="GO" id="GO:1990130">
    <property type="term" value="C:GATOR1 complex"/>
    <property type="evidence" value="ECO:0007669"/>
    <property type="project" value="TreeGrafter"/>
</dbReference>
<dbReference type="GO" id="GO:0006886">
    <property type="term" value="P:intracellular protein transport"/>
    <property type="evidence" value="ECO:0007669"/>
    <property type="project" value="UniProtKB-ARBA"/>
</dbReference>
<dbReference type="GO" id="GO:0072666">
    <property type="term" value="P:establishment of protein localization to vacuole"/>
    <property type="evidence" value="ECO:0007669"/>
    <property type="project" value="UniProtKB-ARBA"/>
</dbReference>
<keyword evidence="4" id="KW-0967">Endosome</keyword>
<evidence type="ECO:0000259" key="10">
    <source>
        <dbReference type="PROSITE" id="PS51314"/>
    </source>
</evidence>
<dbReference type="GO" id="GO:0051321">
    <property type="term" value="P:meiotic cell cycle"/>
    <property type="evidence" value="ECO:0007669"/>
    <property type="project" value="UniProtKB-UniRule"/>
</dbReference>
<gene>
    <name evidence="11" type="ORF">MERGE_000608</name>
</gene>
<feature type="signal peptide" evidence="9">
    <location>
        <begin position="1"/>
        <end position="21"/>
    </location>
</feature>
<dbReference type="GO" id="GO:0034198">
    <property type="term" value="P:cellular response to amino acid starvation"/>
    <property type="evidence" value="ECO:0007669"/>
    <property type="project" value="TreeGrafter"/>
</dbReference>
<feature type="coiled-coil region" evidence="8">
    <location>
        <begin position="663"/>
        <end position="717"/>
    </location>
</feature>
<dbReference type="EMBL" id="CP054541">
    <property type="protein sequence ID" value="QSL66233.1"/>
    <property type="molecule type" value="Genomic_DNA"/>
</dbReference>
<dbReference type="InterPro" id="IPR005365">
    <property type="entry name" value="Npr3"/>
</dbReference>
<dbReference type="GO" id="GO:0038202">
    <property type="term" value="P:TORC1 signaling"/>
    <property type="evidence" value="ECO:0007669"/>
    <property type="project" value="TreeGrafter"/>
</dbReference>
<feature type="chain" id="PRO_5034544657" description="Nitrogen permease regulator 3" evidence="9">
    <location>
        <begin position="22"/>
        <end position="788"/>
    </location>
</feature>
<dbReference type="GO" id="GO:0043162">
    <property type="term" value="P:ubiquitin-dependent protein catabolic process via the multivesicular body sorting pathway"/>
    <property type="evidence" value="ECO:0007669"/>
    <property type="project" value="UniProtKB-ARBA"/>
</dbReference>
<keyword evidence="5 6" id="KW-0653">Protein transport</keyword>
<evidence type="ECO:0000256" key="9">
    <source>
        <dbReference type="SAM" id="SignalP"/>
    </source>
</evidence>
<evidence type="ECO:0000313" key="11">
    <source>
        <dbReference type="EMBL" id="QSL66233.1"/>
    </source>
</evidence>
<evidence type="ECO:0000256" key="8">
    <source>
        <dbReference type="SAM" id="Coils"/>
    </source>
</evidence>
<evidence type="ECO:0000256" key="4">
    <source>
        <dbReference type="ARBA" id="ARBA00022753"/>
    </source>
</evidence>
<comment type="similarity">
    <text evidence="7">Belongs to the NPR3 family.</text>
</comment>
<dbReference type="PANTHER" id="PTHR13153">
    <property type="entry name" value="CGTHBA PROTEIN -14 GENE PROTEIN"/>
    <property type="match status" value="1"/>
</dbReference>
<accession>A0A899G095</accession>
<keyword evidence="3 6" id="KW-0813">Transport</keyword>
<evidence type="ECO:0000256" key="2">
    <source>
        <dbReference type="ARBA" id="ARBA00007617"/>
    </source>
</evidence>
<evidence type="ECO:0000256" key="5">
    <source>
        <dbReference type="ARBA" id="ARBA00022927"/>
    </source>
</evidence>
<evidence type="ECO:0000256" key="6">
    <source>
        <dbReference type="PROSITE-ProRule" id="PRU00646"/>
    </source>
</evidence>
<dbReference type="PROSITE" id="PS51314">
    <property type="entry name" value="VPS37_C"/>
    <property type="match status" value="1"/>
</dbReference>
<dbReference type="Pfam" id="PF07200">
    <property type="entry name" value="Mod_r"/>
    <property type="match status" value="1"/>
</dbReference>
<comment type="function">
    <text evidence="7">Mediates inactivation of the TORC1 complex in response to amino acid starvation. Required for meiotic nuclear division.</text>
</comment>